<dbReference type="InterPro" id="IPR025997">
    <property type="entry name" value="SBP_2_dom"/>
</dbReference>
<feature type="modified residue" description="4-aspartylphosphate" evidence="9">
    <location>
        <position position="711"/>
    </location>
</feature>
<dbReference type="SMART" id="SM00342">
    <property type="entry name" value="HTH_ARAC"/>
    <property type="match status" value="1"/>
</dbReference>
<keyword evidence="16" id="KW-1185">Reference proteome</keyword>
<dbReference type="SUPFAM" id="SSF47384">
    <property type="entry name" value="Homodimeric domain of signal transducing histidine kinase"/>
    <property type="match status" value="1"/>
</dbReference>
<dbReference type="Pfam" id="PF00512">
    <property type="entry name" value="HisKA"/>
    <property type="match status" value="1"/>
</dbReference>
<evidence type="ECO:0000256" key="11">
    <source>
        <dbReference type="SAM" id="SignalP"/>
    </source>
</evidence>
<keyword evidence="4" id="KW-0808">Transferase</keyword>
<feature type="coiled-coil region" evidence="10">
    <location>
        <begin position="362"/>
        <end position="399"/>
    </location>
</feature>
<evidence type="ECO:0000259" key="12">
    <source>
        <dbReference type="PROSITE" id="PS01124"/>
    </source>
</evidence>
<evidence type="ECO:0000256" key="4">
    <source>
        <dbReference type="ARBA" id="ARBA00022679"/>
    </source>
</evidence>
<dbReference type="InterPro" id="IPR018062">
    <property type="entry name" value="HTH_AraC-typ_CS"/>
</dbReference>
<dbReference type="SUPFAM" id="SSF53822">
    <property type="entry name" value="Periplasmic binding protein-like I"/>
    <property type="match status" value="1"/>
</dbReference>
<keyword evidence="7" id="KW-0238">DNA-binding</keyword>
<dbReference type="CDD" id="cd06308">
    <property type="entry name" value="PBP1_sensor_kinase-like"/>
    <property type="match status" value="1"/>
</dbReference>
<dbReference type="PRINTS" id="PR00344">
    <property type="entry name" value="BCTRLSENSOR"/>
</dbReference>
<evidence type="ECO:0000256" key="8">
    <source>
        <dbReference type="ARBA" id="ARBA00023163"/>
    </source>
</evidence>
<evidence type="ECO:0000256" key="10">
    <source>
        <dbReference type="SAM" id="Coils"/>
    </source>
</evidence>
<feature type="domain" description="Response regulatory" evidence="14">
    <location>
        <begin position="663"/>
        <end position="778"/>
    </location>
</feature>
<dbReference type="InterPro" id="IPR028082">
    <property type="entry name" value="Peripla_BP_I"/>
</dbReference>
<dbReference type="InterPro" id="IPR003594">
    <property type="entry name" value="HATPase_dom"/>
</dbReference>
<evidence type="ECO:0000313" key="16">
    <source>
        <dbReference type="Proteomes" id="UP000319374"/>
    </source>
</evidence>
<dbReference type="GO" id="GO:0043565">
    <property type="term" value="F:sequence-specific DNA binding"/>
    <property type="evidence" value="ECO:0007669"/>
    <property type="project" value="InterPro"/>
</dbReference>
<dbReference type="Pfam" id="PF00072">
    <property type="entry name" value="Response_reg"/>
    <property type="match status" value="1"/>
</dbReference>
<accession>A0A4Y1X027</accession>
<dbReference type="PROSITE" id="PS00041">
    <property type="entry name" value="HTH_ARAC_FAMILY_1"/>
    <property type="match status" value="1"/>
</dbReference>
<keyword evidence="3 9" id="KW-0597">Phosphoprotein</keyword>
<dbReference type="GeneID" id="98673135"/>
<dbReference type="GO" id="GO:0000155">
    <property type="term" value="F:phosphorelay sensor kinase activity"/>
    <property type="evidence" value="ECO:0007669"/>
    <property type="project" value="InterPro"/>
</dbReference>
<dbReference type="SUPFAM" id="SSF55874">
    <property type="entry name" value="ATPase domain of HSP90 chaperone/DNA topoisomerase II/histidine kinase"/>
    <property type="match status" value="1"/>
</dbReference>
<dbReference type="SMART" id="SM00448">
    <property type="entry name" value="REC"/>
    <property type="match status" value="1"/>
</dbReference>
<dbReference type="InterPro" id="IPR001789">
    <property type="entry name" value="Sig_transdc_resp-reg_receiver"/>
</dbReference>
<dbReference type="Pfam" id="PF02518">
    <property type="entry name" value="HATPase_c"/>
    <property type="match status" value="1"/>
</dbReference>
<dbReference type="PROSITE" id="PS50110">
    <property type="entry name" value="RESPONSE_REGULATORY"/>
    <property type="match status" value="1"/>
</dbReference>
<dbReference type="EC" id="2.7.13.3" evidence="2"/>
<dbReference type="GO" id="GO:0003700">
    <property type="term" value="F:DNA-binding transcription factor activity"/>
    <property type="evidence" value="ECO:0007669"/>
    <property type="project" value="InterPro"/>
</dbReference>
<feature type="signal peptide" evidence="11">
    <location>
        <begin position="1"/>
        <end position="17"/>
    </location>
</feature>
<dbReference type="OrthoDB" id="358279at2"/>
<dbReference type="InterPro" id="IPR009057">
    <property type="entry name" value="Homeodomain-like_sf"/>
</dbReference>
<dbReference type="PANTHER" id="PTHR43547:SF2">
    <property type="entry name" value="HYBRID SIGNAL TRANSDUCTION HISTIDINE KINASE C"/>
    <property type="match status" value="1"/>
</dbReference>
<dbReference type="Gene3D" id="1.10.10.60">
    <property type="entry name" value="Homeodomain-like"/>
    <property type="match status" value="1"/>
</dbReference>
<evidence type="ECO:0000313" key="15">
    <source>
        <dbReference type="EMBL" id="BBL06520.1"/>
    </source>
</evidence>
<dbReference type="SUPFAM" id="SSF46689">
    <property type="entry name" value="Homeodomain-like"/>
    <property type="match status" value="1"/>
</dbReference>
<dbReference type="InterPro" id="IPR036890">
    <property type="entry name" value="HATPase_C_sf"/>
</dbReference>
<feature type="chain" id="PRO_5021387965" description="histidine kinase" evidence="11">
    <location>
        <begin position="18"/>
        <end position="923"/>
    </location>
</feature>
<dbReference type="Gene3D" id="3.30.565.10">
    <property type="entry name" value="Histidine kinase-like ATPase, C-terminal domain"/>
    <property type="match status" value="1"/>
</dbReference>
<dbReference type="InterPro" id="IPR004358">
    <property type="entry name" value="Sig_transdc_His_kin-like_C"/>
</dbReference>
<evidence type="ECO:0000256" key="5">
    <source>
        <dbReference type="ARBA" id="ARBA00022777"/>
    </source>
</evidence>
<dbReference type="Pfam" id="PF12833">
    <property type="entry name" value="HTH_18"/>
    <property type="match status" value="1"/>
</dbReference>
<dbReference type="PANTHER" id="PTHR43547">
    <property type="entry name" value="TWO-COMPONENT HISTIDINE KINASE"/>
    <property type="match status" value="1"/>
</dbReference>
<dbReference type="InterPro" id="IPR018060">
    <property type="entry name" value="HTH_AraC"/>
</dbReference>
<dbReference type="FunFam" id="1.10.287.130:FF:000045">
    <property type="entry name" value="Two-component system sensor histidine kinase/response regulator"/>
    <property type="match status" value="1"/>
</dbReference>
<dbReference type="Pfam" id="PF13407">
    <property type="entry name" value="Peripla_BP_4"/>
    <property type="match status" value="1"/>
</dbReference>
<feature type="domain" description="HTH araC/xylS-type" evidence="12">
    <location>
        <begin position="816"/>
        <end position="915"/>
    </location>
</feature>
<dbReference type="PROSITE" id="PS01124">
    <property type="entry name" value="HTH_ARAC_FAMILY_2"/>
    <property type="match status" value="1"/>
</dbReference>
<protein>
    <recommendedName>
        <fullName evidence="2">histidine kinase</fullName>
        <ecNumber evidence="2">2.7.13.3</ecNumber>
    </recommendedName>
</protein>
<evidence type="ECO:0000259" key="13">
    <source>
        <dbReference type="PROSITE" id="PS50109"/>
    </source>
</evidence>
<comment type="catalytic activity">
    <reaction evidence="1">
        <text>ATP + protein L-histidine = ADP + protein N-phospho-L-histidine.</text>
        <dbReference type="EC" id="2.7.13.3"/>
    </reaction>
</comment>
<dbReference type="Gene3D" id="1.10.287.130">
    <property type="match status" value="1"/>
</dbReference>
<name>A0A4Y1X027_9BACT</name>
<dbReference type="Gene3D" id="3.40.50.2300">
    <property type="match status" value="3"/>
</dbReference>
<organism evidence="15 16">
    <name type="scientific">Alistipes dispar</name>
    <dbReference type="NCBI Taxonomy" id="2585119"/>
    <lineage>
        <taxon>Bacteria</taxon>
        <taxon>Pseudomonadati</taxon>
        <taxon>Bacteroidota</taxon>
        <taxon>Bacteroidia</taxon>
        <taxon>Bacteroidales</taxon>
        <taxon>Rikenellaceae</taxon>
        <taxon>Alistipes</taxon>
    </lineage>
</organism>
<evidence type="ECO:0000256" key="9">
    <source>
        <dbReference type="PROSITE-ProRule" id="PRU00169"/>
    </source>
</evidence>
<dbReference type="SMART" id="SM00388">
    <property type="entry name" value="HisKA"/>
    <property type="match status" value="1"/>
</dbReference>
<feature type="domain" description="Histidine kinase" evidence="13">
    <location>
        <begin position="406"/>
        <end position="624"/>
    </location>
</feature>
<dbReference type="EMBL" id="AP019736">
    <property type="protein sequence ID" value="BBL06520.1"/>
    <property type="molecule type" value="Genomic_DNA"/>
</dbReference>
<dbReference type="SMART" id="SM00387">
    <property type="entry name" value="HATPase_c"/>
    <property type="match status" value="1"/>
</dbReference>
<dbReference type="InterPro" id="IPR005467">
    <property type="entry name" value="His_kinase_dom"/>
</dbReference>
<evidence type="ECO:0000256" key="6">
    <source>
        <dbReference type="ARBA" id="ARBA00023015"/>
    </source>
</evidence>
<dbReference type="RefSeq" id="WP_141428333.1">
    <property type="nucleotide sequence ID" value="NZ_AP019736.1"/>
</dbReference>
<dbReference type="InterPro" id="IPR036097">
    <property type="entry name" value="HisK_dim/P_sf"/>
</dbReference>
<evidence type="ECO:0000256" key="3">
    <source>
        <dbReference type="ARBA" id="ARBA00022553"/>
    </source>
</evidence>
<keyword evidence="5 15" id="KW-0418">Kinase</keyword>
<evidence type="ECO:0000256" key="2">
    <source>
        <dbReference type="ARBA" id="ARBA00012438"/>
    </source>
</evidence>
<dbReference type="AlphaFoldDB" id="A0A4Y1X027"/>
<gene>
    <name evidence="15" type="ORF">A5CPEGH6_11580</name>
</gene>
<dbReference type="SUPFAM" id="SSF52172">
    <property type="entry name" value="CheY-like"/>
    <property type="match status" value="1"/>
</dbReference>
<evidence type="ECO:0000259" key="14">
    <source>
        <dbReference type="PROSITE" id="PS50110"/>
    </source>
</evidence>
<dbReference type="InterPro" id="IPR003661">
    <property type="entry name" value="HisK_dim/P_dom"/>
</dbReference>
<keyword evidence="10" id="KW-0175">Coiled coil</keyword>
<dbReference type="KEGG" id="ada:A5CPEGH6_11580"/>
<sequence>MKRLLLFSALLLTACHASRPHFTVGVSQCSDDAWRQKMNNEMQTEALLYDNLELEIRSAGGDSERQIADIRHFIEQGVDLLIVAPNEAIPVTPVVEEAYARGIPVIVVDRKILSDHYTAYIGADNYRIGKIIGEYVASQLGGRGEVIELTGLSGSTPAIDRHQGFVNALKNHPGIRVLCSEDAHWLRSDAEVRADSLYRIYPEVDLVFAHNDQMALGAWQAAGHTPGGRTVDVVGIDGLPGPGNGIEMVRSGVFKASFIYPTGGERIIATAAAILRGEPFERETLLSTAIVDRTNATVLDMQSSEIIAQQQQISRLKSLADSYLLRYSTQRAISWFSLVSLLLIAVISALLGRSLRIKSRLNRILVSRNDEINSQKDRLEQQRDQLVALSRQLEEATQAKLIFFTNISHDLRTPLTLIADPVERLSACEGLTEEQRFYLEMIRRNARILLRMTEQILDFRKYENGKLELHPGWIDLAACCREWSKSFEVAAAGRAVEFRFDADAGADFRIYADEEKLERVYYNLLSNAFKFTPRGGRVTVALERGEEDGLPHIRLSVTNSGSHIAPEECGRIFDRFYQTGYRRGGAGIGLALSKTFVEMHGGRIGVESDRERGTCFRITLPVGSRETPPGIIPAACGEPRIPVPAPESPVTDGETGPEEAAVQILIVDDNPDIRNYLHRMLGGEYHVRMAADGSEGLEKAVKYIPDLIISDVMMPRIDGVEYCRRLKQGVETCHIPVILLTACALDEQCVDGLQSGADAYVTKPFSSVVLLATVRSLLENRAKLRQYYAGQEIPDNDTTPAGRQNGISRLDRKFLDRVHTFVESRLDDSGIGVDEIAREIGMSRAQFYRKLKALTDCSPNEYVRVIRLRRAAGLLTEEGLTVAEVAYRVGFGTPSYFTKCFKAFFGELPTDYQRRFRGTEENP</sequence>
<keyword evidence="8" id="KW-0804">Transcription</keyword>
<dbReference type="InterPro" id="IPR011006">
    <property type="entry name" value="CheY-like_superfamily"/>
</dbReference>
<evidence type="ECO:0000256" key="1">
    <source>
        <dbReference type="ARBA" id="ARBA00000085"/>
    </source>
</evidence>
<evidence type="ECO:0000256" key="7">
    <source>
        <dbReference type="ARBA" id="ARBA00023125"/>
    </source>
</evidence>
<dbReference type="CDD" id="cd00082">
    <property type="entry name" value="HisKA"/>
    <property type="match status" value="1"/>
</dbReference>
<reference evidence="16" key="1">
    <citation type="submission" date="2019-06" db="EMBL/GenBank/DDBJ databases">
        <title>Alistipes onderdonkii subsp. vulgaris subsp. nov., Alistipes dispar sp. nov. and Alistipes communis sp. nov., isolated from human faeces, and creation of Alistipes onderdonkii subsp. onderdonkii subsp. nov.</title>
        <authorList>
            <person name="Sakamoto M."/>
            <person name="Ikeyama N."/>
            <person name="Ogata Y."/>
            <person name="Suda W."/>
            <person name="Iino T."/>
            <person name="Hattori M."/>
            <person name="Ohkuma M."/>
        </authorList>
    </citation>
    <scope>NUCLEOTIDE SEQUENCE [LARGE SCALE GENOMIC DNA]</scope>
    <source>
        <strain evidence="16">5CPEGH6</strain>
    </source>
</reference>
<keyword evidence="11" id="KW-0732">Signal</keyword>
<proteinExistence type="predicted"/>
<dbReference type="FunFam" id="3.30.565.10:FF:000006">
    <property type="entry name" value="Sensor histidine kinase WalK"/>
    <property type="match status" value="1"/>
</dbReference>
<dbReference type="PROSITE" id="PS51257">
    <property type="entry name" value="PROKAR_LIPOPROTEIN"/>
    <property type="match status" value="1"/>
</dbReference>
<dbReference type="Proteomes" id="UP000319374">
    <property type="component" value="Chromosome"/>
</dbReference>
<dbReference type="PROSITE" id="PS50109">
    <property type="entry name" value="HIS_KIN"/>
    <property type="match status" value="1"/>
</dbReference>
<keyword evidence="6" id="KW-0805">Transcription regulation</keyword>